<protein>
    <recommendedName>
        <fullName evidence="4">DUF4470 domain-containing protein</fullName>
    </recommendedName>
</protein>
<dbReference type="InterPro" id="IPR011990">
    <property type="entry name" value="TPR-like_helical_dom_sf"/>
</dbReference>
<name>F4PXA8_CACFS</name>
<dbReference type="KEGG" id="dfa:DFA_07016"/>
<dbReference type="SUPFAM" id="SSF48452">
    <property type="entry name" value="TPR-like"/>
    <property type="match status" value="1"/>
</dbReference>
<dbReference type="Gene3D" id="1.25.40.10">
    <property type="entry name" value="Tetratricopeptide repeat domain"/>
    <property type="match status" value="1"/>
</dbReference>
<dbReference type="PROSITE" id="PS50005">
    <property type="entry name" value="TPR"/>
    <property type="match status" value="1"/>
</dbReference>
<dbReference type="EMBL" id="GL883013">
    <property type="protein sequence ID" value="EGG19911.1"/>
    <property type="molecule type" value="Genomic_DNA"/>
</dbReference>
<reference evidence="3" key="1">
    <citation type="journal article" date="2011" name="Genome Res.">
        <title>Phylogeny-wide analysis of social amoeba genomes highlights ancient origins for complex intercellular communication.</title>
        <authorList>
            <person name="Heidel A.J."/>
            <person name="Lawal H.M."/>
            <person name="Felder M."/>
            <person name="Schilde C."/>
            <person name="Helps N.R."/>
            <person name="Tunggal B."/>
            <person name="Rivero F."/>
            <person name="John U."/>
            <person name="Schleicher M."/>
            <person name="Eichinger L."/>
            <person name="Platzer M."/>
            <person name="Noegel A.A."/>
            <person name="Schaap P."/>
            <person name="Gloeckner G."/>
        </authorList>
    </citation>
    <scope>NUCLEOTIDE SEQUENCE [LARGE SCALE GENOMIC DNA]</scope>
    <source>
        <strain evidence="3">SH3</strain>
    </source>
</reference>
<evidence type="ECO:0000313" key="2">
    <source>
        <dbReference type="EMBL" id="EGG19911.1"/>
    </source>
</evidence>
<dbReference type="AlphaFoldDB" id="F4PXA8"/>
<keyword evidence="1" id="KW-0802">TPR repeat</keyword>
<accession>F4PXA8</accession>
<evidence type="ECO:0000256" key="1">
    <source>
        <dbReference type="PROSITE-ProRule" id="PRU00339"/>
    </source>
</evidence>
<dbReference type="OrthoDB" id="2423701at2759"/>
<dbReference type="RefSeq" id="XP_004366894.1">
    <property type="nucleotide sequence ID" value="XM_004366837.1"/>
</dbReference>
<feature type="repeat" description="TPR" evidence="1">
    <location>
        <begin position="5"/>
        <end position="38"/>
    </location>
</feature>
<dbReference type="STRING" id="1054147.F4PXA8"/>
<evidence type="ECO:0000313" key="3">
    <source>
        <dbReference type="Proteomes" id="UP000007797"/>
    </source>
</evidence>
<sequence length="840" mass="95712">MTSKIEQLRTEGNKRYSLKKFNEAIEIYKEAIELVKDDATFPSNMSACCFELGQYDRSMELSKQVIEMIRLGGGDDPKQLRKKNLARIVQKKIYRLTSQFTEEDLKDKSFDFEKIKNQLVENNNIKEEDWKNRKDQVIDVLKLPTILPSRVSNVFEYYVVGHDFAKSAIYPNKDGEEEEPVDETLMIGRIKEIEEDRIFLDKHPQLSYFYGGVGDCRHPIFTLADLNRQLGGNGIPPPNCKIHFTLNDIVSSALARATIVYLLLEEVGRFDTIEQLYSNPTAANAAALLYYVYIGTAIPTPLHSMLVQRLKQLVKLGDSGQLPEWLSIDKKISWPKIRDALVYWCQEMPASLANIIPISNRDASMDDIDTGNETVTNLPHGLTSLSLPKKNLQLEEQVKKALMDPAMLEQFGITNEQQKNEMLDMLMNSGLIGDASAAAESQRTLLQLVHETQWFFVLGNLPFPRVAADYGNELSLEMAIKCQDILHTIAKRTKEDSELVQKFNVTIRDEENPHFKINPTFFDVEFGKTGAETSSLEFKALDVVASFYRYQWIGLPSTTTTTNKNTLSSFDYFIHVFYQAARGFNLLACNNSLMIEMCGGDYQSVLDNVRDNKEKRKESGMAVEYDGIYLSNVPDYTGYLGRLLRVGYPAHWISGMIELLLGGSLFAPEPPKNKRVIPSEKNPTTKKMSITPWLIEIRTQAALWLDKYQIRLLDYKLPSVVSVKKYNFTVAPYDLLNLPKLHCESGSVFTNVLMVAIEFPPYQVHIPRAMDKINDNFRLSLLHPGYNKIVIVTSILFNSTTNVLSFWMAESDYNHLKAQNATLSIFRSDNWKTLTPINKL</sequence>
<keyword evidence="3" id="KW-1185">Reference proteome</keyword>
<evidence type="ECO:0008006" key="4">
    <source>
        <dbReference type="Google" id="ProtNLM"/>
    </source>
</evidence>
<dbReference type="InterPro" id="IPR019734">
    <property type="entry name" value="TPR_rpt"/>
</dbReference>
<organism evidence="2 3">
    <name type="scientific">Cavenderia fasciculata</name>
    <name type="common">Slime mold</name>
    <name type="synonym">Dictyostelium fasciculatum</name>
    <dbReference type="NCBI Taxonomy" id="261658"/>
    <lineage>
        <taxon>Eukaryota</taxon>
        <taxon>Amoebozoa</taxon>
        <taxon>Evosea</taxon>
        <taxon>Eumycetozoa</taxon>
        <taxon>Dictyostelia</taxon>
        <taxon>Acytosteliales</taxon>
        <taxon>Cavenderiaceae</taxon>
        <taxon>Cavenderia</taxon>
    </lineage>
</organism>
<proteinExistence type="predicted"/>
<gene>
    <name evidence="2" type="ORF">DFA_07016</name>
</gene>
<dbReference type="Proteomes" id="UP000007797">
    <property type="component" value="Unassembled WGS sequence"/>
</dbReference>
<dbReference type="GeneID" id="14871887"/>